<accession>A0ABS6F4Y1</accession>
<proteinExistence type="predicted"/>
<evidence type="ECO:0000313" key="2">
    <source>
        <dbReference type="Proteomes" id="UP000736583"/>
    </source>
</evidence>
<reference evidence="1 2" key="1">
    <citation type="submission" date="2021-06" db="EMBL/GenBank/DDBJ databases">
        <authorList>
            <person name="Sun Q."/>
            <person name="Li D."/>
        </authorList>
    </citation>
    <scope>NUCLEOTIDE SEQUENCE [LARGE SCALE GENOMIC DNA]</scope>
    <source>
        <strain evidence="1 2">MSJ-4</strain>
    </source>
</reference>
<keyword evidence="2" id="KW-1185">Reference proteome</keyword>
<evidence type="ECO:0000313" key="1">
    <source>
        <dbReference type="EMBL" id="MBU5592899.1"/>
    </source>
</evidence>
<dbReference type="EMBL" id="JAHLQL010000005">
    <property type="protein sequence ID" value="MBU5592899.1"/>
    <property type="molecule type" value="Genomic_DNA"/>
</dbReference>
<comment type="caution">
    <text evidence="1">The sequence shown here is derived from an EMBL/GenBank/DDBJ whole genome shotgun (WGS) entry which is preliminary data.</text>
</comment>
<sequence>MDFSSLVLMEREKDTNLFLKELGSYEVGEGAVYVRKLYCIDGEVNLYFDTNKDVEEWEYSAIFDLFDTEAFAERGYTIEDKDDDYNPTWIVKFPYDNEHEIMADKINELCDIIDETMEKVFKDIEDKKEEYI</sequence>
<dbReference type="Proteomes" id="UP000736583">
    <property type="component" value="Unassembled WGS sequence"/>
</dbReference>
<dbReference type="RefSeq" id="WP_216457589.1">
    <property type="nucleotide sequence ID" value="NZ_JAHLQL010000005.1"/>
</dbReference>
<organism evidence="1 2">
    <name type="scientific">Clostridium simiarum</name>
    <dbReference type="NCBI Taxonomy" id="2841506"/>
    <lineage>
        <taxon>Bacteria</taxon>
        <taxon>Bacillati</taxon>
        <taxon>Bacillota</taxon>
        <taxon>Clostridia</taxon>
        <taxon>Eubacteriales</taxon>
        <taxon>Clostridiaceae</taxon>
        <taxon>Clostridium</taxon>
    </lineage>
</organism>
<protein>
    <submittedName>
        <fullName evidence="1">Uncharacterized protein</fullName>
    </submittedName>
</protein>
<dbReference type="InterPro" id="IPR046650">
    <property type="entry name" value="DUF6762"/>
</dbReference>
<name>A0ABS6F4Y1_9CLOT</name>
<dbReference type="Pfam" id="PF20548">
    <property type="entry name" value="DUF6762"/>
    <property type="match status" value="1"/>
</dbReference>
<gene>
    <name evidence="1" type="ORF">KQI89_14185</name>
</gene>